<organism evidence="2 3">
    <name type="scientific">Mycena albidolilacea</name>
    <dbReference type="NCBI Taxonomy" id="1033008"/>
    <lineage>
        <taxon>Eukaryota</taxon>
        <taxon>Fungi</taxon>
        <taxon>Dikarya</taxon>
        <taxon>Basidiomycota</taxon>
        <taxon>Agaricomycotina</taxon>
        <taxon>Agaricomycetes</taxon>
        <taxon>Agaricomycetidae</taxon>
        <taxon>Agaricales</taxon>
        <taxon>Marasmiineae</taxon>
        <taxon>Mycenaceae</taxon>
        <taxon>Mycena</taxon>
    </lineage>
</organism>
<keyword evidence="3" id="KW-1185">Reference proteome</keyword>
<evidence type="ECO:0000256" key="1">
    <source>
        <dbReference type="SAM" id="Phobius"/>
    </source>
</evidence>
<accession>A0AAD7E7W0</accession>
<keyword evidence="1" id="KW-1133">Transmembrane helix</keyword>
<keyword evidence="1" id="KW-0812">Transmembrane</keyword>
<feature type="transmembrane region" description="Helical" evidence="1">
    <location>
        <begin position="136"/>
        <end position="159"/>
    </location>
</feature>
<dbReference type="Proteomes" id="UP001218218">
    <property type="component" value="Unassembled WGS sequence"/>
</dbReference>
<feature type="transmembrane region" description="Helical" evidence="1">
    <location>
        <begin position="55"/>
        <end position="75"/>
    </location>
</feature>
<evidence type="ECO:0000313" key="2">
    <source>
        <dbReference type="EMBL" id="KAJ7302299.1"/>
    </source>
</evidence>
<keyword evidence="1" id="KW-0472">Membrane</keyword>
<feature type="transmembrane region" description="Helical" evidence="1">
    <location>
        <begin position="211"/>
        <end position="238"/>
    </location>
</feature>
<dbReference type="EMBL" id="JARIHO010000118">
    <property type="protein sequence ID" value="KAJ7302299.1"/>
    <property type="molecule type" value="Genomic_DNA"/>
</dbReference>
<reference evidence="2" key="1">
    <citation type="submission" date="2023-03" db="EMBL/GenBank/DDBJ databases">
        <title>Massive genome expansion in bonnet fungi (Mycena s.s.) driven by repeated elements and novel gene families across ecological guilds.</title>
        <authorList>
            <consortium name="Lawrence Berkeley National Laboratory"/>
            <person name="Harder C.B."/>
            <person name="Miyauchi S."/>
            <person name="Viragh M."/>
            <person name="Kuo A."/>
            <person name="Thoen E."/>
            <person name="Andreopoulos B."/>
            <person name="Lu D."/>
            <person name="Skrede I."/>
            <person name="Drula E."/>
            <person name="Henrissat B."/>
            <person name="Morin E."/>
            <person name="Kohler A."/>
            <person name="Barry K."/>
            <person name="LaButti K."/>
            <person name="Morin E."/>
            <person name="Salamov A."/>
            <person name="Lipzen A."/>
            <person name="Mereny Z."/>
            <person name="Hegedus B."/>
            <person name="Baldrian P."/>
            <person name="Stursova M."/>
            <person name="Weitz H."/>
            <person name="Taylor A."/>
            <person name="Grigoriev I.V."/>
            <person name="Nagy L.G."/>
            <person name="Martin F."/>
            <person name="Kauserud H."/>
        </authorList>
    </citation>
    <scope>NUCLEOTIDE SEQUENCE</scope>
    <source>
        <strain evidence="2">CBHHK002</strain>
    </source>
</reference>
<name>A0AAD7E7W0_9AGAR</name>
<gene>
    <name evidence="2" type="ORF">DFH08DRAFT_905667</name>
</gene>
<feature type="transmembrane region" description="Helical" evidence="1">
    <location>
        <begin position="7"/>
        <end position="35"/>
    </location>
</feature>
<proteinExistence type="predicted"/>
<protein>
    <submittedName>
        <fullName evidence="2">Uncharacterized protein</fullName>
    </submittedName>
</protein>
<comment type="caution">
    <text evidence="2">The sequence shown here is derived from an EMBL/GenBank/DDBJ whole genome shotgun (WGS) entry which is preliminary data.</text>
</comment>
<sequence>MNDSSRILVVNIATVILESLLYGIFLVCFFVNLYVRVSKYANPKQFRTGAWWNPVVVSTMAIFLTSSGHWILTVVRFSRAILSSSLDTEAALLFSGLDSSQRTQVARSALAEITVLIGDAVIIHRLWLIWNRNFSVVILPMISWVGVLVCGVAVAYLFSRSHAGNNVFATRTGGWVTANWALPMIISVYCTALITWQIWSTSRVVKDLGDGVLMPVLAILVESAAIWTAWTVFFAVAYQRHSLAQFMAKDLTPLMVALTNMFIHLRVGFGWSRTSTQSTSRSDVMTTGADIGMFRVTAEPTDSYNLESVSASTSPPKPNK</sequence>
<dbReference type="AlphaFoldDB" id="A0AAD7E7W0"/>
<feature type="transmembrane region" description="Helical" evidence="1">
    <location>
        <begin position="180"/>
        <end position="199"/>
    </location>
</feature>
<evidence type="ECO:0000313" key="3">
    <source>
        <dbReference type="Proteomes" id="UP001218218"/>
    </source>
</evidence>